<proteinExistence type="predicted"/>
<comment type="caution">
    <text evidence="1">The sequence shown here is derived from an EMBL/GenBank/DDBJ whole genome shotgun (WGS) entry which is preliminary data.</text>
</comment>
<gene>
    <name evidence="1" type="ORF">BC739_001742</name>
</gene>
<name>A0ABR6BCE1_9PSEU</name>
<dbReference type="EMBL" id="JACJID010000001">
    <property type="protein sequence ID" value="MBA8924545.1"/>
    <property type="molecule type" value="Genomic_DNA"/>
</dbReference>
<evidence type="ECO:0000313" key="2">
    <source>
        <dbReference type="Proteomes" id="UP000517916"/>
    </source>
</evidence>
<dbReference type="Gene3D" id="3.20.20.370">
    <property type="entry name" value="Glycoside hydrolase/deacetylase"/>
    <property type="match status" value="1"/>
</dbReference>
<protein>
    <recommendedName>
        <fullName evidence="3">Polysaccharide deacetylase</fullName>
    </recommendedName>
</protein>
<accession>A0ABR6BCE1</accession>
<organism evidence="1 2">
    <name type="scientific">Kutzneria viridogrisea</name>
    <dbReference type="NCBI Taxonomy" id="47990"/>
    <lineage>
        <taxon>Bacteria</taxon>
        <taxon>Bacillati</taxon>
        <taxon>Actinomycetota</taxon>
        <taxon>Actinomycetes</taxon>
        <taxon>Pseudonocardiales</taxon>
        <taxon>Pseudonocardiaceae</taxon>
        <taxon>Kutzneria</taxon>
    </lineage>
</organism>
<keyword evidence="2" id="KW-1185">Reference proteome</keyword>
<dbReference type="InterPro" id="IPR011330">
    <property type="entry name" value="Glyco_hydro/deAcase_b/a-brl"/>
</dbReference>
<evidence type="ECO:0008006" key="3">
    <source>
        <dbReference type="Google" id="ProtNLM"/>
    </source>
</evidence>
<dbReference type="Proteomes" id="UP000517916">
    <property type="component" value="Unassembled WGS sequence"/>
</dbReference>
<sequence length="120" mass="13245">MLTEHGYLWSGDHADCDRPQVQATAAGPLVRMMHSEYSDVRDGGNPRAYLHTHHDLVDSLLAGEPGASTTITLHAHVSGRPVLARYADRVLAYVERHRDDLWITTYADLARAVRGTEVAA</sequence>
<dbReference type="RefSeq" id="WP_318296141.1">
    <property type="nucleotide sequence ID" value="NZ_BAAABQ010000001.1"/>
</dbReference>
<dbReference type="SUPFAM" id="SSF88713">
    <property type="entry name" value="Glycoside hydrolase/deacetylase"/>
    <property type="match status" value="1"/>
</dbReference>
<evidence type="ECO:0000313" key="1">
    <source>
        <dbReference type="EMBL" id="MBA8924545.1"/>
    </source>
</evidence>
<reference evidence="1 2" key="1">
    <citation type="submission" date="2020-08" db="EMBL/GenBank/DDBJ databases">
        <title>Genomic Encyclopedia of Archaeal and Bacterial Type Strains, Phase II (KMG-II): from individual species to whole genera.</title>
        <authorList>
            <person name="Goeker M."/>
        </authorList>
    </citation>
    <scope>NUCLEOTIDE SEQUENCE [LARGE SCALE GENOMIC DNA]</scope>
    <source>
        <strain evidence="1 2">DSM 43850</strain>
    </source>
</reference>